<dbReference type="PANTHER" id="PTHR43298">
    <property type="entry name" value="MULTIDRUG RESISTANCE PROTEIN NORM-RELATED"/>
    <property type="match status" value="1"/>
</dbReference>
<evidence type="ECO:0000313" key="4">
    <source>
        <dbReference type="Proteomes" id="UP000182521"/>
    </source>
</evidence>
<reference evidence="4" key="1">
    <citation type="submission" date="2014-10" db="EMBL/GenBank/DDBJ databases">
        <authorList>
            <person name="Kuske C.R."/>
            <person name="Challacombe J.F."/>
            <person name="Daligault H.E."/>
            <person name="Davenport K.W."/>
            <person name="Johnson S.L."/>
            <person name="Siddaramappa S."/>
            <person name="Petersen J.M."/>
        </authorList>
    </citation>
    <scope>NUCLEOTIDE SEQUENCE [LARGE SCALE GENOMIC DNA]</scope>
    <source>
        <strain evidence="4">CA97-1460</strain>
    </source>
</reference>
<keyword evidence="1" id="KW-0813">Transport</keyword>
<feature type="transmembrane region" description="Helical" evidence="2">
    <location>
        <begin position="261"/>
        <end position="285"/>
    </location>
</feature>
<keyword evidence="2" id="KW-0472">Membrane</keyword>
<dbReference type="OrthoDB" id="9780160at2"/>
<feature type="transmembrane region" description="Helical" evidence="2">
    <location>
        <begin position="138"/>
        <end position="156"/>
    </location>
</feature>
<evidence type="ECO:0000256" key="2">
    <source>
        <dbReference type="SAM" id="Phobius"/>
    </source>
</evidence>
<dbReference type="GO" id="GO:0005886">
    <property type="term" value="C:plasma membrane"/>
    <property type="evidence" value="ECO:0007669"/>
    <property type="project" value="TreeGrafter"/>
</dbReference>
<feature type="transmembrane region" description="Helical" evidence="2">
    <location>
        <begin position="362"/>
        <end position="379"/>
    </location>
</feature>
<keyword evidence="2" id="KW-1133">Transmembrane helix</keyword>
<dbReference type="PANTHER" id="PTHR43298:SF2">
    <property type="entry name" value="FMN_FAD EXPORTER YEEO-RELATED"/>
    <property type="match status" value="1"/>
</dbReference>
<gene>
    <name evidence="3" type="ORF">KX01_932</name>
</gene>
<organism evidence="3 4">
    <name type="scientific">Francisella frigiditurris</name>
    <dbReference type="NCBI Taxonomy" id="1542390"/>
    <lineage>
        <taxon>Bacteria</taxon>
        <taxon>Pseudomonadati</taxon>
        <taxon>Pseudomonadota</taxon>
        <taxon>Gammaproteobacteria</taxon>
        <taxon>Thiotrichales</taxon>
        <taxon>Francisellaceae</taxon>
        <taxon>Francisella</taxon>
    </lineage>
</organism>
<evidence type="ECO:0000313" key="3">
    <source>
        <dbReference type="EMBL" id="APC97571.1"/>
    </source>
</evidence>
<dbReference type="STRING" id="1542390.KX01_932"/>
<dbReference type="NCBIfam" id="TIGR00797">
    <property type="entry name" value="matE"/>
    <property type="match status" value="1"/>
</dbReference>
<feature type="transmembrane region" description="Helical" evidence="2">
    <location>
        <begin position="199"/>
        <end position="218"/>
    </location>
</feature>
<dbReference type="EMBL" id="CP009654">
    <property type="protein sequence ID" value="APC97571.1"/>
    <property type="molecule type" value="Genomic_DNA"/>
</dbReference>
<sequence length="457" mass="49364">MMLKQYREIITLATPIIALQLAQVALTSTDLLMLGLISIEAIAAGGLALVLYNQIRTMCVGMVTGLGNLVAVAVGKGETRTNSNNLDDEAIEEVRDLIRSGLFLATVTAIIAVVFISILTNLLVYFGQSEIITALAKPMMLALAPGLLPMLWLNVLRQFAVGMRRAGSLLFVTLISVAFNAILNLTFIYGWLGLPRLELVGIGLATTIVNFCIFFVYLRTVMLDQILNKLISLNLFRAKQETVIHLARMGMPISLTYGSEAAITSIATIFMGIFGPIALAASNIVNQLAYIVYQLNIGLSHGSSILVSRAIGKGEENKISGIALRSFTISFTIMAIIAVFYIATPNLILLPFLGGDKADSAVLAIATSLLWFAIAHQYFKGSQNILIGLLRGLGNTKAGFNTTIVGYWVIGIPTMGACGYWLAWGSYGIWFGLCIGFAVTSMLLVWCFVGLLKSRSR</sequence>
<name>A0A1J0KV51_9GAMM</name>
<keyword evidence="2" id="KW-0812">Transmembrane</keyword>
<feature type="transmembrane region" description="Helical" evidence="2">
    <location>
        <begin position="429"/>
        <end position="452"/>
    </location>
</feature>
<dbReference type="RefSeq" id="WP_071663864.1">
    <property type="nucleotide sequence ID" value="NZ_CP009654.1"/>
</dbReference>
<dbReference type="GO" id="GO:0015297">
    <property type="term" value="F:antiporter activity"/>
    <property type="evidence" value="ECO:0007669"/>
    <property type="project" value="InterPro"/>
</dbReference>
<feature type="transmembrane region" description="Helical" evidence="2">
    <location>
        <begin position="323"/>
        <end position="342"/>
    </location>
</feature>
<feature type="transmembrane region" description="Helical" evidence="2">
    <location>
        <begin position="102"/>
        <end position="126"/>
    </location>
</feature>
<dbReference type="GO" id="GO:0042910">
    <property type="term" value="F:xenobiotic transmembrane transporter activity"/>
    <property type="evidence" value="ECO:0007669"/>
    <property type="project" value="InterPro"/>
</dbReference>
<feature type="transmembrane region" description="Helical" evidence="2">
    <location>
        <begin position="34"/>
        <end position="52"/>
    </location>
</feature>
<proteinExistence type="predicted"/>
<accession>A0A1J0KV51</accession>
<evidence type="ECO:0000256" key="1">
    <source>
        <dbReference type="ARBA" id="ARBA00022448"/>
    </source>
</evidence>
<dbReference type="CDD" id="cd13131">
    <property type="entry name" value="MATE_NorM_like"/>
    <property type="match status" value="1"/>
</dbReference>
<keyword evidence="4" id="KW-1185">Reference proteome</keyword>
<dbReference type="Pfam" id="PF01554">
    <property type="entry name" value="MatE"/>
    <property type="match status" value="2"/>
</dbReference>
<dbReference type="AlphaFoldDB" id="A0A1J0KV51"/>
<feature type="transmembrane region" description="Helical" evidence="2">
    <location>
        <begin position="168"/>
        <end position="193"/>
    </location>
</feature>
<feature type="transmembrane region" description="Helical" evidence="2">
    <location>
        <begin position="400"/>
        <end position="423"/>
    </location>
</feature>
<protein>
    <submittedName>
        <fullName evidence="3">MATE efflux family protein</fullName>
    </submittedName>
</protein>
<dbReference type="InterPro" id="IPR050222">
    <property type="entry name" value="MATE_MdtK"/>
</dbReference>
<feature type="transmembrane region" description="Helical" evidence="2">
    <location>
        <begin position="291"/>
        <end position="311"/>
    </location>
</feature>
<dbReference type="KEGG" id="frc:KX01_932"/>
<dbReference type="InterPro" id="IPR002528">
    <property type="entry name" value="MATE_fam"/>
</dbReference>
<dbReference type="Proteomes" id="UP000182521">
    <property type="component" value="Chromosome"/>
</dbReference>